<sequence length="35" mass="3725">MLLATGLFACSFDIPVDSHDDNGPARASSTFPSKR</sequence>
<keyword evidence="2" id="KW-1185">Reference proteome</keyword>
<name>A0A182FXQ2_ANOAL</name>
<proteinExistence type="predicted"/>
<evidence type="ECO:0000313" key="1">
    <source>
        <dbReference type="EnsemblMetazoa" id="AALB014419-PA"/>
    </source>
</evidence>
<dbReference type="Proteomes" id="UP000069272">
    <property type="component" value="Chromosome 3L"/>
</dbReference>
<dbReference type="AlphaFoldDB" id="A0A182FXQ2"/>
<organism evidence="1 2">
    <name type="scientific">Anopheles albimanus</name>
    <name type="common">New world malaria mosquito</name>
    <dbReference type="NCBI Taxonomy" id="7167"/>
    <lineage>
        <taxon>Eukaryota</taxon>
        <taxon>Metazoa</taxon>
        <taxon>Ecdysozoa</taxon>
        <taxon>Arthropoda</taxon>
        <taxon>Hexapoda</taxon>
        <taxon>Insecta</taxon>
        <taxon>Pterygota</taxon>
        <taxon>Neoptera</taxon>
        <taxon>Endopterygota</taxon>
        <taxon>Diptera</taxon>
        <taxon>Nematocera</taxon>
        <taxon>Culicoidea</taxon>
        <taxon>Culicidae</taxon>
        <taxon>Anophelinae</taxon>
        <taxon>Anopheles</taxon>
    </lineage>
</organism>
<dbReference type="VEuPathDB" id="VectorBase:AALB014419"/>
<dbReference type="EnsemblMetazoa" id="AALB014419-RA">
    <property type="protein sequence ID" value="AALB014419-PA"/>
    <property type="gene ID" value="AALB014419"/>
</dbReference>
<reference evidence="1" key="2">
    <citation type="submission" date="2022-08" db="UniProtKB">
        <authorList>
            <consortium name="EnsemblMetazoa"/>
        </authorList>
    </citation>
    <scope>IDENTIFICATION</scope>
    <source>
        <strain evidence="1">STECLA/ALBI9_A</strain>
    </source>
</reference>
<accession>A0A182FXQ2</accession>
<protein>
    <submittedName>
        <fullName evidence="1">Uncharacterized protein</fullName>
    </submittedName>
</protein>
<reference evidence="1 2" key="1">
    <citation type="journal article" date="2017" name="G3 (Bethesda)">
        <title>The Physical Genome Mapping of Anopheles albimanus Corrected Scaffold Misassemblies and Identified Interarm Rearrangements in Genus Anopheles.</title>
        <authorList>
            <person name="Artemov G.N."/>
            <person name="Peery A.N."/>
            <person name="Jiang X."/>
            <person name="Tu Z."/>
            <person name="Stegniy V.N."/>
            <person name="Sharakhova M.V."/>
            <person name="Sharakhov I.V."/>
        </authorList>
    </citation>
    <scope>NUCLEOTIDE SEQUENCE [LARGE SCALE GENOMIC DNA]</scope>
    <source>
        <strain evidence="1 2">ALBI9_A</strain>
    </source>
</reference>
<evidence type="ECO:0000313" key="2">
    <source>
        <dbReference type="Proteomes" id="UP000069272"/>
    </source>
</evidence>